<dbReference type="InterPro" id="IPR029058">
    <property type="entry name" value="AB_hydrolase_fold"/>
</dbReference>
<dbReference type="Pfam" id="PF00756">
    <property type="entry name" value="Esterase"/>
    <property type="match status" value="1"/>
</dbReference>
<sequence>MKNIDITAVPEQYKRAVKNELQGTLIEVSYNVRNYINASRQFVTNHNISAGELGRETAEGDAITKICNVYLPAGYNKDDKNTKYNVMYLLHGVCGNRYEWLYGYGKIDDRFVICNIIDNLIANGDIDPLIVIFPEGRSAHDWDDTSFNAVGTNLLGFYYFDYELRYDLIPFIEAQYNTYANIKGTSSEEIAYSRMHRALAGLSMGGMQVLNLGIGGYICDSVEHTGAKDDFKNGLNVTVKASGMEDLFAYFGAFSNAPTSSDGKILGNSLASRGYRINLLYLTCGDSDTVAGEMGYAKAIDGLKEAVGINLENYYEVLIKSGVHDSHVWNNGAYNFVRLAFKNCEGQVKQHAVKIMLESY</sequence>
<evidence type="ECO:0000313" key="1">
    <source>
        <dbReference type="EMBL" id="MFL0251498.1"/>
    </source>
</evidence>
<dbReference type="GO" id="GO:0016787">
    <property type="term" value="F:hydrolase activity"/>
    <property type="evidence" value="ECO:0007669"/>
    <property type="project" value="UniProtKB-KW"/>
</dbReference>
<gene>
    <name evidence="1" type="ORF">ACJDT4_13840</name>
</gene>
<keyword evidence="2" id="KW-1185">Reference proteome</keyword>
<evidence type="ECO:0000313" key="2">
    <source>
        <dbReference type="Proteomes" id="UP001623592"/>
    </source>
</evidence>
<keyword evidence="1" id="KW-0378">Hydrolase</keyword>
<dbReference type="RefSeq" id="WP_406788152.1">
    <property type="nucleotide sequence ID" value="NZ_JBJIAA010000011.1"/>
</dbReference>
<dbReference type="Proteomes" id="UP001623592">
    <property type="component" value="Unassembled WGS sequence"/>
</dbReference>
<accession>A0ABW8TJ39</accession>
<name>A0ABW8TJ39_9CLOT</name>
<dbReference type="InterPro" id="IPR050583">
    <property type="entry name" value="Mycobacterial_A85_antigen"/>
</dbReference>
<proteinExistence type="predicted"/>
<dbReference type="SUPFAM" id="SSF53474">
    <property type="entry name" value="alpha/beta-Hydrolases"/>
    <property type="match status" value="1"/>
</dbReference>
<dbReference type="InterPro" id="IPR000801">
    <property type="entry name" value="Esterase-like"/>
</dbReference>
<organism evidence="1 2">
    <name type="scientific">Clostridium neuense</name>
    <dbReference type="NCBI Taxonomy" id="1728934"/>
    <lineage>
        <taxon>Bacteria</taxon>
        <taxon>Bacillati</taxon>
        <taxon>Bacillota</taxon>
        <taxon>Clostridia</taxon>
        <taxon>Eubacteriales</taxon>
        <taxon>Clostridiaceae</taxon>
        <taxon>Clostridium</taxon>
    </lineage>
</organism>
<protein>
    <submittedName>
        <fullName evidence="1">Alpha/beta hydrolase</fullName>
    </submittedName>
</protein>
<comment type="caution">
    <text evidence="1">The sequence shown here is derived from an EMBL/GenBank/DDBJ whole genome shotgun (WGS) entry which is preliminary data.</text>
</comment>
<dbReference type="Gene3D" id="3.40.50.1820">
    <property type="entry name" value="alpha/beta hydrolase"/>
    <property type="match status" value="1"/>
</dbReference>
<dbReference type="PANTHER" id="PTHR48098:SF1">
    <property type="entry name" value="DIACYLGLYCEROL ACYLTRANSFERASE_MYCOLYLTRANSFERASE AG85A"/>
    <property type="match status" value="1"/>
</dbReference>
<dbReference type="PANTHER" id="PTHR48098">
    <property type="entry name" value="ENTEROCHELIN ESTERASE-RELATED"/>
    <property type="match status" value="1"/>
</dbReference>
<reference evidence="1 2" key="1">
    <citation type="submission" date="2024-11" db="EMBL/GenBank/DDBJ databases">
        <authorList>
            <person name="Heng Y.C."/>
            <person name="Lim A.C.H."/>
            <person name="Lee J.K.Y."/>
            <person name="Kittelmann S."/>
        </authorList>
    </citation>
    <scope>NUCLEOTIDE SEQUENCE [LARGE SCALE GENOMIC DNA]</scope>
    <source>
        <strain evidence="1 2">WILCCON 0114</strain>
    </source>
</reference>
<dbReference type="EMBL" id="JBJIAA010000011">
    <property type="protein sequence ID" value="MFL0251498.1"/>
    <property type="molecule type" value="Genomic_DNA"/>
</dbReference>